<evidence type="ECO:0000256" key="4">
    <source>
        <dbReference type="ARBA" id="ARBA00022723"/>
    </source>
</evidence>
<dbReference type="Gene3D" id="3.40.50.300">
    <property type="entry name" value="P-loop containing nucleotide triphosphate hydrolases"/>
    <property type="match status" value="1"/>
</dbReference>
<evidence type="ECO:0000256" key="6">
    <source>
        <dbReference type="ARBA" id="ARBA00022801"/>
    </source>
</evidence>
<evidence type="ECO:0000256" key="2">
    <source>
        <dbReference type="ARBA" id="ARBA00022490"/>
    </source>
</evidence>
<dbReference type="KEGG" id="faa:HMPREF0389_01245"/>
<dbReference type="InterPro" id="IPR031168">
    <property type="entry name" value="G_TrmE"/>
</dbReference>
<dbReference type="GO" id="GO:0030488">
    <property type="term" value="P:tRNA methylation"/>
    <property type="evidence" value="ECO:0007669"/>
    <property type="project" value="TreeGrafter"/>
</dbReference>
<evidence type="ECO:0000256" key="5">
    <source>
        <dbReference type="ARBA" id="ARBA00022741"/>
    </source>
</evidence>
<protein>
    <recommendedName>
        <fullName evidence="10">tRNA modification GTPase MnmE</fullName>
        <ecNumber evidence="10">3.6.-.-</ecNumber>
    </recommendedName>
</protein>
<organism evidence="13 14">
    <name type="scientific">Filifactor alocis (strain ATCC 35896 / CCUG 47790 / D40 B5)</name>
    <name type="common">Fusobacterium alocis</name>
    <dbReference type="NCBI Taxonomy" id="546269"/>
    <lineage>
        <taxon>Bacteria</taxon>
        <taxon>Bacillati</taxon>
        <taxon>Bacillota</taxon>
        <taxon>Clostridia</taxon>
        <taxon>Peptostreptococcales</taxon>
        <taxon>Filifactoraceae</taxon>
        <taxon>Filifactor</taxon>
    </lineage>
</organism>
<feature type="binding site" evidence="10">
    <location>
        <begin position="230"/>
        <end position="235"/>
    </location>
    <ligand>
        <name>GTP</name>
        <dbReference type="ChEBI" id="CHEBI:37565"/>
    </ligand>
</feature>
<dbReference type="NCBIfam" id="TIGR00450">
    <property type="entry name" value="mnmE_trmE_thdF"/>
    <property type="match status" value="1"/>
</dbReference>
<comment type="function">
    <text evidence="10">Exhibits a very high intrinsic GTPase hydrolysis rate. Involved in the addition of a carboxymethylaminomethyl (cmnm) group at the wobble position (U34) of certain tRNAs, forming tRNA-cmnm(5)s(2)U34.</text>
</comment>
<dbReference type="STRING" id="546269.HMPREF0389_01245"/>
<evidence type="ECO:0000313" key="13">
    <source>
        <dbReference type="EMBL" id="EFE27993.1"/>
    </source>
</evidence>
<dbReference type="InterPro" id="IPR018948">
    <property type="entry name" value="GTP-bd_TrmE_N"/>
</dbReference>
<dbReference type="Pfam" id="PF10396">
    <property type="entry name" value="TrmE_N"/>
    <property type="match status" value="1"/>
</dbReference>
<feature type="binding site" evidence="10">
    <location>
        <position position="23"/>
    </location>
    <ligand>
        <name>(6S)-5-formyl-5,6,7,8-tetrahydrofolate</name>
        <dbReference type="ChEBI" id="CHEBI:57457"/>
    </ligand>
</feature>
<dbReference type="InterPro" id="IPR027417">
    <property type="entry name" value="P-loop_NTPase"/>
</dbReference>
<dbReference type="GO" id="GO:0005525">
    <property type="term" value="F:GTP binding"/>
    <property type="evidence" value="ECO:0007669"/>
    <property type="project" value="UniProtKB-UniRule"/>
</dbReference>
<comment type="subcellular location">
    <subcellularLocation>
        <location evidence="10">Cytoplasm</location>
    </subcellularLocation>
</comment>
<keyword evidence="9 10" id="KW-0342">GTP-binding</keyword>
<keyword evidence="7 10" id="KW-0460">Magnesium</keyword>
<comment type="similarity">
    <text evidence="1 10 11">Belongs to the TRAFAC class TrmE-Era-EngA-EngB-Septin-like GTPase superfamily. TrmE GTPase family.</text>
</comment>
<feature type="binding site" evidence="10">
    <location>
        <position position="85"/>
    </location>
    <ligand>
        <name>(6S)-5-formyl-5,6,7,8-tetrahydrofolate</name>
        <dbReference type="ChEBI" id="CHEBI:57457"/>
    </ligand>
</feature>
<dbReference type="GO" id="GO:0003924">
    <property type="term" value="F:GTPase activity"/>
    <property type="evidence" value="ECO:0007669"/>
    <property type="project" value="UniProtKB-UniRule"/>
</dbReference>
<keyword evidence="6 10" id="KW-0378">Hydrolase</keyword>
<feature type="binding site" evidence="10">
    <location>
        <position position="457"/>
    </location>
    <ligand>
        <name>(6S)-5-formyl-5,6,7,8-tetrahydrofolate</name>
        <dbReference type="ChEBI" id="CHEBI:57457"/>
    </ligand>
</feature>
<feature type="binding site" evidence="10">
    <location>
        <position position="249"/>
    </location>
    <ligand>
        <name>K(+)</name>
        <dbReference type="ChEBI" id="CHEBI:29103"/>
    </ligand>
</feature>
<comment type="subunit">
    <text evidence="10">Homodimer. Heterotetramer of two MnmE and two MnmG subunits.</text>
</comment>
<keyword evidence="5 10" id="KW-0547">Nucleotide-binding</keyword>
<dbReference type="eggNOG" id="COG0486">
    <property type="taxonomic scope" value="Bacteria"/>
</dbReference>
<dbReference type="GO" id="GO:0005829">
    <property type="term" value="C:cytosol"/>
    <property type="evidence" value="ECO:0007669"/>
    <property type="project" value="TreeGrafter"/>
</dbReference>
<reference evidence="14" key="1">
    <citation type="submission" date="2010-12" db="EMBL/GenBank/DDBJ databases">
        <title>The genome sequence of Filifactor alocis strain ATCC 35896.</title>
        <authorList>
            <consortium name="The Broad Institute Genome Sequencing Platform"/>
            <person name="Ward D."/>
            <person name="Earl A."/>
            <person name="Feldgarden M."/>
            <person name="Young S.K."/>
            <person name="Gargeya S."/>
            <person name="Zeng Q."/>
            <person name="Alvarado L."/>
            <person name="Berlin A."/>
            <person name="Bochicchio J."/>
            <person name="Chapman S.B."/>
            <person name="Chen Z."/>
            <person name="Freedman E."/>
            <person name="Gellesch M."/>
            <person name="Goldberg J."/>
            <person name="Griggs A."/>
            <person name="Gujja S."/>
            <person name="Heilman E."/>
            <person name="Heiman D."/>
            <person name="Howarth C."/>
            <person name="Mehta T."/>
            <person name="Neiman D."/>
            <person name="Pearson M."/>
            <person name="Roberts A."/>
            <person name="Saif S."/>
            <person name="Shea T."/>
            <person name="Shenoy N."/>
            <person name="Sisk P."/>
            <person name="Stolte C."/>
            <person name="Sykes S."/>
            <person name="White J."/>
            <person name="Yandava C."/>
            <person name="Izard J."/>
            <person name="Blanton J.M."/>
            <person name="Baranova O.V."/>
            <person name="Tanner A.C."/>
            <person name="Dewhirst F.E."/>
            <person name="Haas B."/>
            <person name="Nusbaum C."/>
            <person name="Birren B."/>
        </authorList>
    </citation>
    <scope>NUCLEOTIDE SEQUENCE [LARGE SCALE GENOMIC DNA]</scope>
    <source>
        <strain evidence="14">ATCC 35896 / CCUG 47790 / D40 B5</strain>
    </source>
</reference>
<dbReference type="EC" id="3.6.-.-" evidence="10"/>
<dbReference type="InterPro" id="IPR006073">
    <property type="entry name" value="GTP-bd"/>
</dbReference>
<dbReference type="CDD" id="cd04164">
    <property type="entry name" value="trmE"/>
    <property type="match status" value="1"/>
</dbReference>
<feature type="binding site" evidence="10">
    <location>
        <position position="251"/>
    </location>
    <ligand>
        <name>K(+)</name>
        <dbReference type="ChEBI" id="CHEBI:29103"/>
    </ligand>
</feature>
<dbReference type="FunFam" id="3.40.50.300:FF:000494">
    <property type="entry name" value="tRNA modification GTPase MnmE"/>
    <property type="match status" value="1"/>
</dbReference>
<keyword evidence="4 10" id="KW-0479">Metal-binding</keyword>
<feature type="binding site" evidence="10">
    <location>
        <position position="254"/>
    </location>
    <ligand>
        <name>K(+)</name>
        <dbReference type="ChEBI" id="CHEBI:29103"/>
    </ligand>
</feature>
<keyword evidence="2 10" id="KW-0963">Cytoplasm</keyword>
<dbReference type="PATRIC" id="fig|546269.5.peg.1763"/>
<evidence type="ECO:0000259" key="12">
    <source>
        <dbReference type="PROSITE" id="PS51709"/>
    </source>
</evidence>
<keyword evidence="14" id="KW-1185">Reference proteome</keyword>
<dbReference type="NCBIfam" id="NF003661">
    <property type="entry name" value="PRK05291.1-3"/>
    <property type="match status" value="1"/>
</dbReference>
<dbReference type="NCBIfam" id="TIGR00231">
    <property type="entry name" value="small_GTP"/>
    <property type="match status" value="1"/>
</dbReference>
<dbReference type="PROSITE" id="PS51709">
    <property type="entry name" value="G_TRME"/>
    <property type="match status" value="1"/>
</dbReference>
<dbReference type="Pfam" id="PF01926">
    <property type="entry name" value="MMR_HSR1"/>
    <property type="match status" value="1"/>
</dbReference>
<dbReference type="AlphaFoldDB" id="D6GT08"/>
<feature type="binding site" evidence="10">
    <location>
        <position position="255"/>
    </location>
    <ligand>
        <name>Mg(2+)</name>
        <dbReference type="ChEBI" id="CHEBI:18420"/>
    </ligand>
</feature>
<feature type="binding site" evidence="10">
    <location>
        <position position="124"/>
    </location>
    <ligand>
        <name>(6S)-5-formyl-5,6,7,8-tetrahydrofolate</name>
        <dbReference type="ChEBI" id="CHEBI:57457"/>
    </ligand>
</feature>
<evidence type="ECO:0000256" key="1">
    <source>
        <dbReference type="ARBA" id="ARBA00011043"/>
    </source>
</evidence>
<evidence type="ECO:0000256" key="8">
    <source>
        <dbReference type="ARBA" id="ARBA00022958"/>
    </source>
</evidence>
<dbReference type="RefSeq" id="WP_014263198.1">
    <property type="nucleotide sequence ID" value="NC_016630.1"/>
</dbReference>
<comment type="cofactor">
    <cofactor evidence="10">
        <name>K(+)</name>
        <dbReference type="ChEBI" id="CHEBI:29103"/>
    </cofactor>
    <text evidence="10">Binds 1 potassium ion per subunit.</text>
</comment>
<evidence type="ECO:0000256" key="11">
    <source>
        <dbReference type="RuleBase" id="RU003313"/>
    </source>
</evidence>
<dbReference type="InterPro" id="IPR025867">
    <property type="entry name" value="MnmE_helical"/>
</dbReference>
<comment type="caution">
    <text evidence="10">Lacks conserved residue(s) required for the propagation of feature annotation.</text>
</comment>
<dbReference type="InterPro" id="IPR005225">
    <property type="entry name" value="Small_GTP-bd"/>
</dbReference>
<dbReference type="GO" id="GO:0002098">
    <property type="term" value="P:tRNA wobble uridine modification"/>
    <property type="evidence" value="ECO:0007669"/>
    <property type="project" value="TreeGrafter"/>
</dbReference>
<evidence type="ECO:0000256" key="9">
    <source>
        <dbReference type="ARBA" id="ARBA00023134"/>
    </source>
</evidence>
<dbReference type="SUPFAM" id="SSF52540">
    <property type="entry name" value="P-loop containing nucleoside triphosphate hydrolases"/>
    <property type="match status" value="1"/>
</dbReference>
<feature type="binding site" evidence="10">
    <location>
        <begin position="249"/>
        <end position="255"/>
    </location>
    <ligand>
        <name>GTP</name>
        <dbReference type="ChEBI" id="CHEBI:37565"/>
    </ligand>
</feature>
<feature type="binding site" evidence="10">
    <location>
        <position position="230"/>
    </location>
    <ligand>
        <name>K(+)</name>
        <dbReference type="ChEBI" id="CHEBI:29103"/>
    </ligand>
</feature>
<dbReference type="GO" id="GO:0046872">
    <property type="term" value="F:metal ion binding"/>
    <property type="evidence" value="ECO:0007669"/>
    <property type="project" value="UniProtKB-KW"/>
</dbReference>
<evidence type="ECO:0000256" key="7">
    <source>
        <dbReference type="ARBA" id="ARBA00022842"/>
    </source>
</evidence>
<dbReference type="PANTHER" id="PTHR42714:SF2">
    <property type="entry name" value="TRNA MODIFICATION GTPASE GTPBP3, MITOCHONDRIAL"/>
    <property type="match status" value="1"/>
</dbReference>
<feature type="domain" description="TrmE-type G" evidence="12">
    <location>
        <begin position="220"/>
        <end position="378"/>
    </location>
</feature>
<dbReference type="HAMAP" id="MF_00379">
    <property type="entry name" value="GTPase_MnmE"/>
    <property type="match status" value="1"/>
</dbReference>
<dbReference type="Gene3D" id="3.30.1360.120">
    <property type="entry name" value="Probable tRNA modification gtpase trme, domain 1"/>
    <property type="match status" value="1"/>
</dbReference>
<proteinExistence type="inferred from homology"/>
<feature type="binding site" evidence="10">
    <location>
        <position position="234"/>
    </location>
    <ligand>
        <name>Mg(2+)</name>
        <dbReference type="ChEBI" id="CHEBI:18420"/>
    </ligand>
</feature>
<dbReference type="CDD" id="cd14858">
    <property type="entry name" value="TrmE_N"/>
    <property type="match status" value="1"/>
</dbReference>
<evidence type="ECO:0000313" key="14">
    <source>
        <dbReference type="Proteomes" id="UP000007468"/>
    </source>
</evidence>
<sequence length="457" mass="51050">MFIDDTIAAIATATGEGGIGIIRISGMHSLEIAKKVFRSISNKQPEEYPRTLCYGHIVKDNTVLDEVLTVYMPAPHTYTKEDIVEIQCHGGMIATKMILEWVLENGARMAEHGEFTKRAFLNGRIDLSQAEAIKDIISAQTAKSFLVAQNQLQGSISNKIKSIRNKVTEDVAKITVAVDFPEEDTPEVTYEELKESMLLCQTEMKQLLETFETGRLLKEGLKTAIIGKPNVGKSSLLNEILQEQRAIVTDIEGTTRDVIEEMITIDGVPLRIIDTAGIRDTEDIVEQIGVSRSKEIMQQADLVLVLLDLSRPLTEEDHIILEQSKEKKRILLLNKTDLPSVWNPNEEPSIAGEMVIQTSMSQKIGIETLKEQIKELVFQGQVIISNDGMLNNVRHKNSLIHAIKSSEDALDSIEQALPLDILETDFKNCWTYLGEITGETVSEELLDTIFKNFCIGK</sequence>
<dbReference type="Proteomes" id="UP000007468">
    <property type="component" value="Chromosome"/>
</dbReference>
<gene>
    <name evidence="10" type="primary">mnmE</name>
    <name evidence="10 13" type="synonym">trmE</name>
    <name evidence="13" type="ordered locus">HMPREF0389_01245</name>
</gene>
<dbReference type="GO" id="GO:0042802">
    <property type="term" value="F:identical protein binding"/>
    <property type="evidence" value="ECO:0007669"/>
    <property type="project" value="UniProtKB-ARBA"/>
</dbReference>
<dbReference type="InterPro" id="IPR027266">
    <property type="entry name" value="TrmE/GcvT-like"/>
</dbReference>
<dbReference type="Pfam" id="PF12631">
    <property type="entry name" value="MnmE_helical"/>
    <property type="match status" value="1"/>
</dbReference>
<dbReference type="InterPro" id="IPR004520">
    <property type="entry name" value="GTPase_MnmE"/>
</dbReference>
<evidence type="ECO:0000256" key="3">
    <source>
        <dbReference type="ARBA" id="ARBA00022694"/>
    </source>
</evidence>
<keyword evidence="3 10" id="KW-0819">tRNA processing</keyword>
<dbReference type="Gene3D" id="1.20.120.430">
    <property type="entry name" value="tRNA modification GTPase MnmE domain 2"/>
    <property type="match status" value="1"/>
</dbReference>
<dbReference type="EMBL" id="CP002390">
    <property type="protein sequence ID" value="EFE27993.1"/>
    <property type="molecule type" value="Genomic_DNA"/>
</dbReference>
<keyword evidence="8 10" id="KW-0630">Potassium</keyword>
<dbReference type="OrthoDB" id="9805918at2"/>
<dbReference type="SUPFAM" id="SSF116878">
    <property type="entry name" value="TrmE connector domain"/>
    <property type="match status" value="1"/>
</dbReference>
<feature type="binding site" evidence="10">
    <location>
        <begin position="274"/>
        <end position="277"/>
    </location>
    <ligand>
        <name>GTP</name>
        <dbReference type="ChEBI" id="CHEBI:37565"/>
    </ligand>
</feature>
<dbReference type="PANTHER" id="PTHR42714">
    <property type="entry name" value="TRNA MODIFICATION GTPASE GTPBP3"/>
    <property type="match status" value="1"/>
</dbReference>
<accession>D6GT08</accession>
<evidence type="ECO:0000256" key="10">
    <source>
        <dbReference type="HAMAP-Rule" id="MF_00379"/>
    </source>
</evidence>
<dbReference type="FunFam" id="3.30.1360.120:FF:000003">
    <property type="entry name" value="tRNA modification GTPase MnmE"/>
    <property type="match status" value="1"/>
</dbReference>
<name>D6GT08_FILAD</name>
<dbReference type="InterPro" id="IPR027368">
    <property type="entry name" value="MnmE_dom2"/>
</dbReference>